<dbReference type="Proteomes" id="UP000570166">
    <property type="component" value="Unassembled WGS sequence"/>
</dbReference>
<evidence type="ECO:0000313" key="2">
    <source>
        <dbReference type="Proteomes" id="UP000570166"/>
    </source>
</evidence>
<dbReference type="AlphaFoldDB" id="A0A838L4M3"/>
<name>A0A838L4M3_9SPHN</name>
<reference evidence="1 2" key="1">
    <citation type="submission" date="2020-07" db="EMBL/GenBank/DDBJ databases">
        <authorList>
            <person name="Sun Q."/>
        </authorList>
    </citation>
    <scope>NUCLEOTIDE SEQUENCE [LARGE SCALE GENOMIC DNA]</scope>
    <source>
        <strain evidence="1 2">CGMCC 1.13654</strain>
    </source>
</reference>
<accession>A0A838L4M3</accession>
<proteinExistence type="predicted"/>
<dbReference type="EMBL" id="JACEIB010000006">
    <property type="protein sequence ID" value="MBA2934321.1"/>
    <property type="molecule type" value="Genomic_DNA"/>
</dbReference>
<protein>
    <submittedName>
        <fullName evidence="1">Uncharacterized protein</fullName>
    </submittedName>
</protein>
<organism evidence="1 2">
    <name type="scientific">Sphingomonas chungangi</name>
    <dbReference type="NCBI Taxonomy" id="2683589"/>
    <lineage>
        <taxon>Bacteria</taxon>
        <taxon>Pseudomonadati</taxon>
        <taxon>Pseudomonadota</taxon>
        <taxon>Alphaproteobacteria</taxon>
        <taxon>Sphingomonadales</taxon>
        <taxon>Sphingomonadaceae</taxon>
        <taxon>Sphingomonas</taxon>
    </lineage>
</organism>
<keyword evidence="2" id="KW-1185">Reference proteome</keyword>
<comment type="caution">
    <text evidence="1">The sequence shown here is derived from an EMBL/GenBank/DDBJ whole genome shotgun (WGS) entry which is preliminary data.</text>
</comment>
<evidence type="ECO:0000313" key="1">
    <source>
        <dbReference type="EMBL" id="MBA2934321.1"/>
    </source>
</evidence>
<gene>
    <name evidence="1" type="ORF">HZF05_09445</name>
</gene>
<dbReference type="RefSeq" id="WP_160365817.1">
    <property type="nucleotide sequence ID" value="NZ_JACEIB010000006.1"/>
</dbReference>
<sequence length="253" mass="27436">MRLDAVFKDAGHYVAAMSAAYLHASGGLTIPLLKQICAGSGFMSPNRARAIVDFLLHIGYLEPPSDDPVTGAYRPTDRFLRAWCIHLQAALDAASSLIPDLAILCERLTDPEIFATFLTIQASRLHALSRMPDPFPGLRSAFLHPNAGSQILWALALAGTDDAFEPVGTFAVPLRHLAQQFGVTDLHVRRLIDKAGDESFLVYHGQGRHSFTTEGFAVVRFHFASQLSEMIECARQLHEDCVAPAPSSAAASA</sequence>